<evidence type="ECO:0000313" key="10">
    <source>
        <dbReference type="Proteomes" id="UP000280935"/>
    </source>
</evidence>
<protein>
    <submittedName>
        <fullName evidence="9">RDD family protein</fullName>
    </submittedName>
</protein>
<comment type="caution">
    <text evidence="9">The sequence shown here is derived from an EMBL/GenBank/DDBJ whole genome shotgun (WGS) entry which is preliminary data.</text>
</comment>
<dbReference type="OrthoDB" id="5244233at2"/>
<keyword evidence="2" id="KW-1003">Cell membrane</keyword>
<sequence>MNHASSQPAPGWYPDPAGSGGERYWDGEGWSHVTRPSALPFEPPTGTSTYPPAYASWWARVAAHLVDGLLLAVPAYLLINAFAPGAYETVLAWLEQVMLHLQSGRTQLPPEPTEAMEALARGGLATHILAVIYHTAFVTWRGASLGKMLLRIKVVPATEPEAAKPDLLRAFFRALVMEVLSIGFLVFVGFVSFLLPLFTPSKQTLHDMVAGTVVVKNTNPRSPR</sequence>
<organism evidence="9 10">
    <name type="scientific">Arachnia propionica</name>
    <dbReference type="NCBI Taxonomy" id="1750"/>
    <lineage>
        <taxon>Bacteria</taxon>
        <taxon>Bacillati</taxon>
        <taxon>Actinomycetota</taxon>
        <taxon>Actinomycetes</taxon>
        <taxon>Propionibacteriales</taxon>
        <taxon>Propionibacteriaceae</taxon>
        <taxon>Arachnia</taxon>
    </lineage>
</organism>
<dbReference type="InterPro" id="IPR018929">
    <property type="entry name" value="DUF2510"/>
</dbReference>
<reference evidence="9 10" key="1">
    <citation type="submission" date="2018-11" db="EMBL/GenBank/DDBJ databases">
        <title>Genomes From Bacteria Associated with the Canine Oral Cavity: a Test Case for Automated Genome-Based Taxonomic Assignment.</title>
        <authorList>
            <person name="Coil D.A."/>
            <person name="Jospin G."/>
            <person name="Darling A.E."/>
            <person name="Wallis C."/>
            <person name="Davis I.J."/>
            <person name="Harris S."/>
            <person name="Eisen J.A."/>
            <person name="Holcombe L.J."/>
            <person name="O'Flynn C."/>
        </authorList>
    </citation>
    <scope>NUCLEOTIDE SEQUENCE [LARGE SCALE GENOMIC DNA]</scope>
    <source>
        <strain evidence="9 10">OH2822_COT-296</strain>
    </source>
</reference>
<evidence type="ECO:0000259" key="8">
    <source>
        <dbReference type="Pfam" id="PF10708"/>
    </source>
</evidence>
<dbReference type="EMBL" id="RQYT01000038">
    <property type="protein sequence ID" value="RRD48510.1"/>
    <property type="molecule type" value="Genomic_DNA"/>
</dbReference>
<keyword evidence="3 6" id="KW-0812">Transmembrane</keyword>
<evidence type="ECO:0000256" key="2">
    <source>
        <dbReference type="ARBA" id="ARBA00022475"/>
    </source>
</evidence>
<dbReference type="RefSeq" id="WP_125228821.1">
    <property type="nucleotide sequence ID" value="NZ_RQYT01000038.1"/>
</dbReference>
<dbReference type="GO" id="GO:0005886">
    <property type="term" value="C:plasma membrane"/>
    <property type="evidence" value="ECO:0007669"/>
    <property type="project" value="UniProtKB-SubCell"/>
</dbReference>
<evidence type="ECO:0000256" key="1">
    <source>
        <dbReference type="ARBA" id="ARBA00004651"/>
    </source>
</evidence>
<keyword evidence="4 6" id="KW-1133">Transmembrane helix</keyword>
<dbReference type="Proteomes" id="UP000280935">
    <property type="component" value="Unassembled WGS sequence"/>
</dbReference>
<keyword evidence="5 6" id="KW-0472">Membrane</keyword>
<evidence type="ECO:0000256" key="6">
    <source>
        <dbReference type="SAM" id="Phobius"/>
    </source>
</evidence>
<evidence type="ECO:0000313" key="9">
    <source>
        <dbReference type="EMBL" id="RRD48510.1"/>
    </source>
</evidence>
<feature type="domain" description="DUF2510" evidence="8">
    <location>
        <begin position="10"/>
        <end position="38"/>
    </location>
</feature>
<evidence type="ECO:0000256" key="4">
    <source>
        <dbReference type="ARBA" id="ARBA00022989"/>
    </source>
</evidence>
<comment type="subcellular location">
    <subcellularLocation>
        <location evidence="1">Cell membrane</location>
        <topology evidence="1">Multi-pass membrane protein</topology>
    </subcellularLocation>
</comment>
<dbReference type="InterPro" id="IPR010432">
    <property type="entry name" value="RDD"/>
</dbReference>
<name>A0A3P1WT45_9ACTN</name>
<dbReference type="Pfam" id="PF10708">
    <property type="entry name" value="DUF2510"/>
    <property type="match status" value="1"/>
</dbReference>
<accession>A0A3P1WT45</accession>
<feature type="transmembrane region" description="Helical" evidence="6">
    <location>
        <begin position="174"/>
        <end position="198"/>
    </location>
</feature>
<proteinExistence type="predicted"/>
<feature type="domain" description="RDD" evidence="7">
    <location>
        <begin position="54"/>
        <end position="211"/>
    </location>
</feature>
<dbReference type="AlphaFoldDB" id="A0A3P1WT45"/>
<dbReference type="PANTHER" id="PTHR36115:SF6">
    <property type="entry name" value="PROLINE-RICH ANTIGEN HOMOLOG"/>
    <property type="match status" value="1"/>
</dbReference>
<evidence type="ECO:0000259" key="7">
    <source>
        <dbReference type="Pfam" id="PF06271"/>
    </source>
</evidence>
<dbReference type="InterPro" id="IPR051791">
    <property type="entry name" value="Pra-immunoreactive"/>
</dbReference>
<dbReference type="Pfam" id="PF06271">
    <property type="entry name" value="RDD"/>
    <property type="match status" value="1"/>
</dbReference>
<evidence type="ECO:0000256" key="3">
    <source>
        <dbReference type="ARBA" id="ARBA00022692"/>
    </source>
</evidence>
<dbReference type="PANTHER" id="PTHR36115">
    <property type="entry name" value="PROLINE-RICH ANTIGEN HOMOLOG-RELATED"/>
    <property type="match status" value="1"/>
</dbReference>
<gene>
    <name evidence="9" type="ORF">EII35_12505</name>
</gene>
<evidence type="ECO:0000256" key="5">
    <source>
        <dbReference type="ARBA" id="ARBA00023136"/>
    </source>
</evidence>